<dbReference type="InterPro" id="IPR012340">
    <property type="entry name" value="NA-bd_OB-fold"/>
</dbReference>
<evidence type="ECO:0000313" key="2">
    <source>
        <dbReference type="Proteomes" id="UP000815677"/>
    </source>
</evidence>
<organism evidence="1 2">
    <name type="scientific">Mycena chlorophos</name>
    <name type="common">Agaric fungus</name>
    <name type="synonym">Agaricus chlorophos</name>
    <dbReference type="NCBI Taxonomy" id="658473"/>
    <lineage>
        <taxon>Eukaryota</taxon>
        <taxon>Fungi</taxon>
        <taxon>Dikarya</taxon>
        <taxon>Basidiomycota</taxon>
        <taxon>Agaricomycotina</taxon>
        <taxon>Agaricomycetes</taxon>
        <taxon>Agaricomycetidae</taxon>
        <taxon>Agaricales</taxon>
        <taxon>Marasmiineae</taxon>
        <taxon>Mycenaceae</taxon>
        <taxon>Mycena</taxon>
    </lineage>
</organism>
<accession>A0ABQ0KUD9</accession>
<sequence>FFLQEHSWKTYNFTLCAKLDEYNGQSRVRYGISKASQQAATNKPATTSPTMNKPMLASAKSTPAVATVSTPSVSCIDIVCVFFGVCCEANRPNLTKDVVRLHNKILFSVDFLVEQAVTCAYRWTHRDRDAWCAPEPDDADASACQIHCALQGVSAAREDQDRPYAHQQLKGSPSTQLDQRLEGRMNEWRSTIPLFGKKWLRRTIRHVLNHHHRASTSHVQVHRPRDSVRASFGILAKLNVVRIVARLTRVERAVIRWNDGDVLKRYGRNAVAQALGCSLSGLSRAYHNTQNLSPTAILPDPIDDPDRDRKFLIENVVEVARIERSIQNAAGVVEKPQLVMELTEDSENGSDADLANIAAPNTVDESNQANLDDDSLFDEVAPADSSTNDTSVPLIPVAVVGSSAIEPSGQVPRVLEATRQLSDAHERLSGQAKLADKDAVLLLANKLPKSEQLEPKLERAEVNLLPEKEQEPLTSSSITLEPNSAPAAGTIRAACPGVSNPIPLASIPEETASATGCQSSATVHDIHSPDKCIAPIRSTSTEPALSLTNPEGPSSTGREPVSLRGLLDDMVNGSGLSSCVNALLNVEIYTGNDFLAVAALTPDHIETVLNDVKGKLEIRERVGLEIGLKRLHKTLPQVWLGKRKWREEPSTPGDLTRLLAEAVPGRDLTRCAGLFVECGYRKEGQIKELQQWTDEERLEALSKMVGRNRDGAYGLARWELIVFTLAV</sequence>
<proteinExistence type="predicted"/>
<gene>
    <name evidence="1" type="ORF">MCHLO_00085</name>
</gene>
<name>A0ABQ0KUD9_MYCCL</name>
<feature type="non-terminal residue" evidence="1">
    <location>
        <position position="1"/>
    </location>
</feature>
<dbReference type="EMBL" id="DF837823">
    <property type="protein sequence ID" value="GAT42370.1"/>
    <property type="molecule type" value="Genomic_DNA"/>
</dbReference>
<dbReference type="Proteomes" id="UP000815677">
    <property type="component" value="Unassembled WGS sequence"/>
</dbReference>
<dbReference type="Gene3D" id="2.40.50.140">
    <property type="entry name" value="Nucleic acid-binding proteins"/>
    <property type="match status" value="1"/>
</dbReference>
<keyword evidence="2" id="KW-1185">Reference proteome</keyword>
<protein>
    <submittedName>
        <fullName evidence="1">Uncharacterized protein</fullName>
    </submittedName>
</protein>
<evidence type="ECO:0000313" key="1">
    <source>
        <dbReference type="EMBL" id="GAT42370.1"/>
    </source>
</evidence>
<feature type="non-terminal residue" evidence="1">
    <location>
        <position position="727"/>
    </location>
</feature>
<reference evidence="1" key="1">
    <citation type="submission" date="2014-09" db="EMBL/GenBank/DDBJ databases">
        <title>Genome sequence of the luminous mushroom Mycena chlorophos for searching fungal bioluminescence genes.</title>
        <authorList>
            <person name="Tanaka Y."/>
            <person name="Kasuga D."/>
            <person name="Oba Y."/>
            <person name="Hase S."/>
            <person name="Sato K."/>
            <person name="Oba Y."/>
            <person name="Sakakibara Y."/>
        </authorList>
    </citation>
    <scope>NUCLEOTIDE SEQUENCE</scope>
</reference>